<keyword evidence="3" id="KW-1185">Reference proteome</keyword>
<evidence type="ECO:0000313" key="2">
    <source>
        <dbReference type="EMBL" id="VGO20032.1"/>
    </source>
</evidence>
<keyword evidence="1" id="KW-0472">Membrane</keyword>
<proteinExistence type="predicted"/>
<accession>A0A6C2UII6</accession>
<dbReference type="PROSITE" id="PS51257">
    <property type="entry name" value="PROKAR_LIPOPROTEIN"/>
    <property type="match status" value="1"/>
</dbReference>
<name>A0A6C2UII6_9BACT</name>
<sequence length="176" mass="18768">MKAVYFAVSLLAILACALLTRLQPVGGEVWPVVLEFAGSFHPLVLHLPIGLWVGVLSVLAFRSKFQSADAARLLFWGTVLVFVSSLVSFGAGLMLYLAGGYVESAVRPHMYAALLFIAGTAGFGLLVKQGMGPSILWSWAVFVSVFLGMAGHLGGVMTHGNPMDKAPWVVLKPSFC</sequence>
<dbReference type="AlphaFoldDB" id="A0A6C2UII6"/>
<feature type="transmembrane region" description="Helical" evidence="1">
    <location>
        <begin position="73"/>
        <end position="98"/>
    </location>
</feature>
<reference evidence="2 3" key="1">
    <citation type="submission" date="2019-04" db="EMBL/GenBank/DDBJ databases">
        <authorList>
            <person name="Van Vliet M D."/>
        </authorList>
    </citation>
    <scope>NUCLEOTIDE SEQUENCE [LARGE SCALE GENOMIC DNA]</scope>
    <source>
        <strain evidence="2 3">F21</strain>
    </source>
</reference>
<evidence type="ECO:0000256" key="1">
    <source>
        <dbReference type="SAM" id="Phobius"/>
    </source>
</evidence>
<keyword evidence="1" id="KW-0812">Transmembrane</keyword>
<keyword evidence="1" id="KW-1133">Transmembrane helix</keyword>
<feature type="transmembrane region" description="Helical" evidence="1">
    <location>
        <begin position="43"/>
        <end position="61"/>
    </location>
</feature>
<feature type="transmembrane region" description="Helical" evidence="1">
    <location>
        <begin position="134"/>
        <end position="153"/>
    </location>
</feature>
<gene>
    <name evidence="2" type="ORF">SCARR_02092</name>
</gene>
<dbReference type="EMBL" id="CAAHFH010000001">
    <property type="protein sequence ID" value="VGO20032.1"/>
    <property type="molecule type" value="Genomic_DNA"/>
</dbReference>
<feature type="transmembrane region" description="Helical" evidence="1">
    <location>
        <begin position="110"/>
        <end position="127"/>
    </location>
</feature>
<dbReference type="RefSeq" id="WP_136061480.1">
    <property type="nucleotide sequence ID" value="NZ_CAAHFH010000001.1"/>
</dbReference>
<dbReference type="Proteomes" id="UP000346198">
    <property type="component" value="Unassembled WGS sequence"/>
</dbReference>
<organism evidence="2 3">
    <name type="scientific">Pontiella sulfatireligans</name>
    <dbReference type="NCBI Taxonomy" id="2750658"/>
    <lineage>
        <taxon>Bacteria</taxon>
        <taxon>Pseudomonadati</taxon>
        <taxon>Kiritimatiellota</taxon>
        <taxon>Kiritimatiellia</taxon>
        <taxon>Kiritimatiellales</taxon>
        <taxon>Pontiellaceae</taxon>
        <taxon>Pontiella</taxon>
    </lineage>
</organism>
<protein>
    <submittedName>
        <fullName evidence="2">Uncharacterized protein</fullName>
    </submittedName>
</protein>
<evidence type="ECO:0000313" key="3">
    <source>
        <dbReference type="Proteomes" id="UP000346198"/>
    </source>
</evidence>